<dbReference type="EMBL" id="JAPDHZ010000006">
    <property type="protein sequence ID" value="MDG0794498.1"/>
    <property type="molecule type" value="Genomic_DNA"/>
</dbReference>
<reference evidence="2 3" key="1">
    <citation type="submission" date="2022-10" db="EMBL/GenBank/DDBJ databases">
        <title>Comparative genomic analysis of Cohnella hashimotonis sp. nov., isolated from the International Space Station.</title>
        <authorList>
            <person name="Simpson A."/>
            <person name="Venkateswaran K."/>
        </authorList>
    </citation>
    <scope>NUCLEOTIDE SEQUENCE [LARGE SCALE GENOMIC DNA]</scope>
    <source>
        <strain evidence="2 3">DSM 18997</strain>
    </source>
</reference>
<evidence type="ECO:0000313" key="3">
    <source>
        <dbReference type="Proteomes" id="UP001153387"/>
    </source>
</evidence>
<organism evidence="2 3">
    <name type="scientific">Cohnella ginsengisoli</name>
    <dbReference type="NCBI Taxonomy" id="425004"/>
    <lineage>
        <taxon>Bacteria</taxon>
        <taxon>Bacillati</taxon>
        <taxon>Bacillota</taxon>
        <taxon>Bacilli</taxon>
        <taxon>Bacillales</taxon>
        <taxon>Paenibacillaceae</taxon>
        <taxon>Cohnella</taxon>
    </lineage>
</organism>
<feature type="transmembrane region" description="Helical" evidence="1">
    <location>
        <begin position="51"/>
        <end position="72"/>
    </location>
</feature>
<protein>
    <submittedName>
        <fullName evidence="2">DUF1146 family protein</fullName>
    </submittedName>
</protein>
<feature type="transmembrane region" description="Helical" evidence="1">
    <location>
        <begin position="12"/>
        <end position="30"/>
    </location>
</feature>
<gene>
    <name evidence="2" type="ORF">OMP38_29420</name>
</gene>
<dbReference type="InterPro" id="IPR009526">
    <property type="entry name" value="DUF1146"/>
</dbReference>
<keyword evidence="1" id="KW-1133">Transmembrane helix</keyword>
<comment type="caution">
    <text evidence="2">The sequence shown here is derived from an EMBL/GenBank/DDBJ whole genome shotgun (WGS) entry which is preliminary data.</text>
</comment>
<keyword evidence="3" id="KW-1185">Reference proteome</keyword>
<evidence type="ECO:0000256" key="1">
    <source>
        <dbReference type="SAM" id="Phobius"/>
    </source>
</evidence>
<keyword evidence="1" id="KW-0472">Membrane</keyword>
<evidence type="ECO:0000313" key="2">
    <source>
        <dbReference type="EMBL" id="MDG0794498.1"/>
    </source>
</evidence>
<accession>A0A9X4KLZ1</accession>
<sequence length="83" mass="9648">MDSIYYSMGWDSLFSIFITLGFIAVAWVVLQEIKWEQFFRHPKSPRARLAQLFLAIIAGRLLAGFVLDYWNWASALKNLFNSS</sequence>
<dbReference type="AlphaFoldDB" id="A0A9X4KLZ1"/>
<name>A0A9X4KLZ1_9BACL</name>
<proteinExistence type="predicted"/>
<dbReference type="NCBIfam" id="TIGR02327">
    <property type="entry name" value="int_mem_ywzB"/>
    <property type="match status" value="1"/>
</dbReference>
<dbReference type="Proteomes" id="UP001153387">
    <property type="component" value="Unassembled WGS sequence"/>
</dbReference>
<keyword evidence="1" id="KW-0812">Transmembrane</keyword>
<dbReference type="Pfam" id="PF06612">
    <property type="entry name" value="DUF1146"/>
    <property type="match status" value="1"/>
</dbReference>
<dbReference type="RefSeq" id="WP_277568234.1">
    <property type="nucleotide sequence ID" value="NZ_JAPDHZ010000006.1"/>
</dbReference>